<keyword evidence="10" id="KW-0333">Golgi apparatus</keyword>
<comment type="similarity">
    <text evidence="2">Belongs to the small GTPase superfamily. Rab family.</text>
</comment>
<proteinExistence type="inferred from homology"/>
<dbReference type="PANTHER" id="PTHR47977">
    <property type="entry name" value="RAS-RELATED PROTEIN RAB"/>
    <property type="match status" value="1"/>
</dbReference>
<dbReference type="SMART" id="SM00175">
    <property type="entry name" value="RAB"/>
    <property type="match status" value="1"/>
</dbReference>
<reference evidence="19" key="1">
    <citation type="journal article" date="2023" name="Insect Mol. Biol.">
        <title>Genome sequencing provides insights into the evolution of gene families encoding plant cell wall-degrading enzymes in longhorned beetles.</title>
        <authorList>
            <person name="Shin N.R."/>
            <person name="Okamura Y."/>
            <person name="Kirsch R."/>
            <person name="Pauchet Y."/>
        </authorList>
    </citation>
    <scope>NUCLEOTIDE SEQUENCE</scope>
    <source>
        <strain evidence="19">AMC_N1</strain>
    </source>
</reference>
<dbReference type="PRINTS" id="PR00449">
    <property type="entry name" value="RASTRNSFRMNG"/>
</dbReference>
<evidence type="ECO:0000256" key="6">
    <source>
        <dbReference type="ARBA" id="ARBA00022741"/>
    </source>
</evidence>
<dbReference type="SMART" id="SM00176">
    <property type="entry name" value="RAN"/>
    <property type="match status" value="1"/>
</dbReference>
<evidence type="ECO:0000313" key="20">
    <source>
        <dbReference type="Proteomes" id="UP001162162"/>
    </source>
</evidence>
<evidence type="ECO:0000256" key="18">
    <source>
        <dbReference type="ARBA" id="ARBA00067830"/>
    </source>
</evidence>
<evidence type="ECO:0000256" key="4">
    <source>
        <dbReference type="ARBA" id="ARBA00022448"/>
    </source>
</evidence>
<dbReference type="Pfam" id="PF00071">
    <property type="entry name" value="Ras"/>
    <property type="match status" value="1"/>
</dbReference>
<keyword evidence="5" id="KW-0479">Metal-binding</keyword>
<dbReference type="InterPro" id="IPR005225">
    <property type="entry name" value="Small_GTP-bd"/>
</dbReference>
<name>A0AAV8YIW3_9CUCU</name>
<evidence type="ECO:0000256" key="17">
    <source>
        <dbReference type="ARBA" id="ARBA00058763"/>
    </source>
</evidence>
<dbReference type="SMART" id="SM00173">
    <property type="entry name" value="RAS"/>
    <property type="match status" value="1"/>
</dbReference>
<dbReference type="GO" id="GO:0003925">
    <property type="term" value="F:G protein activity"/>
    <property type="evidence" value="ECO:0007669"/>
    <property type="project" value="UniProtKB-EC"/>
</dbReference>
<dbReference type="GO" id="GO:0015031">
    <property type="term" value="P:protein transport"/>
    <property type="evidence" value="ECO:0007669"/>
    <property type="project" value="UniProtKB-KW"/>
</dbReference>
<dbReference type="SUPFAM" id="SSF52540">
    <property type="entry name" value="P-loop containing nucleoside triphosphate hydrolases"/>
    <property type="match status" value="1"/>
</dbReference>
<dbReference type="InterPro" id="IPR050227">
    <property type="entry name" value="Rab"/>
</dbReference>
<organism evidence="19 20">
    <name type="scientific">Aromia moschata</name>
    <dbReference type="NCBI Taxonomy" id="1265417"/>
    <lineage>
        <taxon>Eukaryota</taxon>
        <taxon>Metazoa</taxon>
        <taxon>Ecdysozoa</taxon>
        <taxon>Arthropoda</taxon>
        <taxon>Hexapoda</taxon>
        <taxon>Insecta</taxon>
        <taxon>Pterygota</taxon>
        <taxon>Neoptera</taxon>
        <taxon>Endopterygota</taxon>
        <taxon>Coleoptera</taxon>
        <taxon>Polyphaga</taxon>
        <taxon>Cucujiformia</taxon>
        <taxon>Chrysomeloidea</taxon>
        <taxon>Cerambycidae</taxon>
        <taxon>Cerambycinae</taxon>
        <taxon>Callichromatini</taxon>
        <taxon>Aromia</taxon>
    </lineage>
</organism>
<keyword evidence="7" id="KW-0378">Hydrolase</keyword>
<evidence type="ECO:0000313" key="19">
    <source>
        <dbReference type="EMBL" id="KAJ8950429.1"/>
    </source>
</evidence>
<dbReference type="GO" id="GO:0000139">
    <property type="term" value="C:Golgi membrane"/>
    <property type="evidence" value="ECO:0007669"/>
    <property type="project" value="UniProtKB-SubCell"/>
</dbReference>
<comment type="catalytic activity">
    <reaction evidence="16">
        <text>GTP + H2O = GDP + phosphate + H(+)</text>
        <dbReference type="Rhea" id="RHEA:19669"/>
        <dbReference type="ChEBI" id="CHEBI:15377"/>
        <dbReference type="ChEBI" id="CHEBI:15378"/>
        <dbReference type="ChEBI" id="CHEBI:37565"/>
        <dbReference type="ChEBI" id="CHEBI:43474"/>
        <dbReference type="ChEBI" id="CHEBI:58189"/>
        <dbReference type="EC" id="3.6.5.2"/>
    </reaction>
    <physiologicalReaction direction="left-to-right" evidence="16">
        <dbReference type="Rhea" id="RHEA:19670"/>
    </physiologicalReaction>
</comment>
<evidence type="ECO:0000256" key="5">
    <source>
        <dbReference type="ARBA" id="ARBA00022723"/>
    </source>
</evidence>
<protein>
    <recommendedName>
        <fullName evidence="18">Ras-related protein Rab-36</fullName>
        <ecNumber evidence="3">3.6.5.2</ecNumber>
    </recommendedName>
</protein>
<dbReference type="EMBL" id="JAPWTK010000101">
    <property type="protein sequence ID" value="KAJ8950429.1"/>
    <property type="molecule type" value="Genomic_DNA"/>
</dbReference>
<comment type="subcellular location">
    <subcellularLocation>
        <location evidence="15">Golgi apparatus membrane</location>
        <topology evidence="15">Lipid-anchor</topology>
    </subcellularLocation>
</comment>
<dbReference type="FunFam" id="3.40.50.300:FF:000707">
    <property type="entry name" value="RAB36, member RAS oncogene family"/>
    <property type="match status" value="1"/>
</dbReference>
<evidence type="ECO:0000256" key="1">
    <source>
        <dbReference type="ARBA" id="ARBA00001946"/>
    </source>
</evidence>
<comment type="cofactor">
    <cofactor evidence="1">
        <name>Mg(2+)</name>
        <dbReference type="ChEBI" id="CHEBI:18420"/>
    </cofactor>
</comment>
<keyword evidence="13" id="KW-0449">Lipoprotein</keyword>
<evidence type="ECO:0000256" key="9">
    <source>
        <dbReference type="ARBA" id="ARBA00022927"/>
    </source>
</evidence>
<gene>
    <name evidence="19" type="ORF">NQ318_003705</name>
</gene>
<evidence type="ECO:0000256" key="16">
    <source>
        <dbReference type="ARBA" id="ARBA00047660"/>
    </source>
</evidence>
<dbReference type="EC" id="3.6.5.2" evidence="3"/>
<evidence type="ECO:0000256" key="8">
    <source>
        <dbReference type="ARBA" id="ARBA00022842"/>
    </source>
</evidence>
<keyword evidence="11" id="KW-0342">GTP-binding</keyword>
<keyword evidence="9" id="KW-0653">Protein transport</keyword>
<evidence type="ECO:0000256" key="11">
    <source>
        <dbReference type="ARBA" id="ARBA00023134"/>
    </source>
</evidence>
<comment type="caution">
    <text evidence="19">The sequence shown here is derived from an EMBL/GenBank/DDBJ whole genome shotgun (WGS) entry which is preliminary data.</text>
</comment>
<evidence type="ECO:0000256" key="7">
    <source>
        <dbReference type="ARBA" id="ARBA00022801"/>
    </source>
</evidence>
<dbReference type="GO" id="GO:0046872">
    <property type="term" value="F:metal ion binding"/>
    <property type="evidence" value="ECO:0007669"/>
    <property type="project" value="UniProtKB-KW"/>
</dbReference>
<sequence>MPQAQRSSIFKMLKDQAPEDRQINIFPGPYKPDCTPYQKFDFSESTYKKCLEEQETAGVTWLKLCKVIVIGDTCVGKTCIVNRFCRRIFDANYKSTIGVDFEVERFDVLNVAYNLQIWDTAGQERFKSIAQSYYRAAHVIIVVFDLTSLQSLHHCQTWLREALTASHSMCPFIFLVGSKRDLLKKYAYRNVEINAIKVAEKLNAEYWPVSSKTGKNVNNLFYRIAALTFDNFMRNEHELRKASIEIGRNLIKFNKKSGEHRPKKCL</sequence>
<dbReference type="PROSITE" id="PS51419">
    <property type="entry name" value="RAB"/>
    <property type="match status" value="1"/>
</dbReference>
<evidence type="ECO:0000256" key="2">
    <source>
        <dbReference type="ARBA" id="ARBA00006270"/>
    </source>
</evidence>
<keyword evidence="12" id="KW-0472">Membrane</keyword>
<evidence type="ECO:0000256" key="12">
    <source>
        <dbReference type="ARBA" id="ARBA00023136"/>
    </source>
</evidence>
<evidence type="ECO:0000256" key="13">
    <source>
        <dbReference type="ARBA" id="ARBA00023288"/>
    </source>
</evidence>
<dbReference type="InterPro" id="IPR001806">
    <property type="entry name" value="Small_GTPase"/>
</dbReference>
<evidence type="ECO:0000256" key="15">
    <source>
        <dbReference type="ARBA" id="ARBA00037794"/>
    </source>
</evidence>
<keyword evidence="4" id="KW-0813">Transport</keyword>
<keyword evidence="6" id="KW-0547">Nucleotide-binding</keyword>
<dbReference type="GO" id="GO:0005525">
    <property type="term" value="F:GTP binding"/>
    <property type="evidence" value="ECO:0007669"/>
    <property type="project" value="UniProtKB-KW"/>
</dbReference>
<keyword evidence="8" id="KW-0460">Magnesium</keyword>
<comment type="function">
    <text evidence="17">The small GTPases Rab are key regulators of intracellular membrane trafficking, from the formation of transport vesicles to their fusion with membranes. Rabs cycle between an inactive GDP-bound form and an active GTP-bound form that is able to recruit to membranes different sets of downstream effectors directly responsible for vesicle formation, movement, tethering and fusion.</text>
</comment>
<dbReference type="NCBIfam" id="TIGR00231">
    <property type="entry name" value="small_GTP"/>
    <property type="match status" value="1"/>
</dbReference>
<evidence type="ECO:0000256" key="3">
    <source>
        <dbReference type="ARBA" id="ARBA00011984"/>
    </source>
</evidence>
<dbReference type="SMART" id="SM00174">
    <property type="entry name" value="RHO"/>
    <property type="match status" value="1"/>
</dbReference>
<dbReference type="PROSITE" id="PS51421">
    <property type="entry name" value="RAS"/>
    <property type="match status" value="1"/>
</dbReference>
<keyword evidence="14" id="KW-0636">Prenylation</keyword>
<evidence type="ECO:0000256" key="14">
    <source>
        <dbReference type="ARBA" id="ARBA00023289"/>
    </source>
</evidence>
<dbReference type="AlphaFoldDB" id="A0AAV8YIW3"/>
<dbReference type="Proteomes" id="UP001162162">
    <property type="component" value="Unassembled WGS sequence"/>
</dbReference>
<accession>A0AAV8YIW3</accession>
<dbReference type="Gene3D" id="3.40.50.300">
    <property type="entry name" value="P-loop containing nucleotide triphosphate hydrolases"/>
    <property type="match status" value="1"/>
</dbReference>
<dbReference type="InterPro" id="IPR027417">
    <property type="entry name" value="P-loop_NTPase"/>
</dbReference>
<keyword evidence="20" id="KW-1185">Reference proteome</keyword>
<evidence type="ECO:0000256" key="10">
    <source>
        <dbReference type="ARBA" id="ARBA00023034"/>
    </source>
</evidence>